<keyword evidence="2" id="KW-1185">Reference proteome</keyword>
<comment type="caution">
    <text evidence="1">The sequence shown here is derived from an EMBL/GenBank/DDBJ whole genome shotgun (WGS) entry which is preliminary data.</text>
</comment>
<accession>A0A8S1Q9I7</accession>
<gene>
    <name evidence="1" type="ORF">PSON_ATCC_30995.1.T0990012</name>
</gene>
<protein>
    <submittedName>
        <fullName evidence="1">Uncharacterized protein</fullName>
    </submittedName>
</protein>
<name>A0A8S1Q9I7_9CILI</name>
<dbReference type="Proteomes" id="UP000692954">
    <property type="component" value="Unassembled WGS sequence"/>
</dbReference>
<reference evidence="1" key="1">
    <citation type="submission" date="2021-01" db="EMBL/GenBank/DDBJ databases">
        <authorList>
            <consortium name="Genoscope - CEA"/>
            <person name="William W."/>
        </authorList>
    </citation>
    <scope>NUCLEOTIDE SEQUENCE</scope>
</reference>
<sequence length="81" mass="9269">MQNQEDQRKTESEMPVDAVEHQLTPIIQKNLIPDQKGVVSPFAPADNVKVDLKSRKVISQCKDQSIPTIWINICRIQIERS</sequence>
<evidence type="ECO:0000313" key="1">
    <source>
        <dbReference type="EMBL" id="CAD8111707.1"/>
    </source>
</evidence>
<dbReference type="EMBL" id="CAJJDN010000099">
    <property type="protein sequence ID" value="CAD8111707.1"/>
    <property type="molecule type" value="Genomic_DNA"/>
</dbReference>
<evidence type="ECO:0000313" key="2">
    <source>
        <dbReference type="Proteomes" id="UP000692954"/>
    </source>
</evidence>
<organism evidence="1 2">
    <name type="scientific">Paramecium sonneborni</name>
    <dbReference type="NCBI Taxonomy" id="65129"/>
    <lineage>
        <taxon>Eukaryota</taxon>
        <taxon>Sar</taxon>
        <taxon>Alveolata</taxon>
        <taxon>Ciliophora</taxon>
        <taxon>Intramacronucleata</taxon>
        <taxon>Oligohymenophorea</taxon>
        <taxon>Peniculida</taxon>
        <taxon>Parameciidae</taxon>
        <taxon>Paramecium</taxon>
    </lineage>
</organism>
<proteinExistence type="predicted"/>
<dbReference type="AlphaFoldDB" id="A0A8S1Q9I7"/>